<dbReference type="PANTHER" id="PTHR43662:SF3">
    <property type="entry name" value="DOMAIN PROTEIN, PUTATIVE (AFU_ORTHOLOGUE AFUA_6G11970)-RELATED"/>
    <property type="match status" value="1"/>
</dbReference>
<gene>
    <name evidence="2" type="ORF">SHK19_19595</name>
</gene>
<sequence length="291" mass="31871">MSVALLAASLGYPASAHDGDHNRFAGWFTFCDFDKRARVDPIVNRGGVSDHNHDFFGGSVNANSTEAQLRSGPTTCTFNSADPASIRDSGDHSGYWTPSLKLKTTNEWITPLGMNVYPRTAVGVSNHAVSSWTPGTEAVFRDNEQGSKYVGADIRWFCADAFPGQGSNGDKRQSPYFCGDPAYPHVAVEIFTPGCMKFDTTRWPDEFGHFAYSDPQTGCPSTHPKEVPEMRLVVKYGNKNGQNFRMGEPGKLVSEDMHFDFFAAWNPGALSYLIENCIRDSVDCGNDGQPG</sequence>
<dbReference type="Proteomes" id="UP001327225">
    <property type="component" value="Chromosome"/>
</dbReference>
<evidence type="ECO:0000313" key="2">
    <source>
        <dbReference type="EMBL" id="WQQ26153.1"/>
    </source>
</evidence>
<dbReference type="EMBL" id="CP141059">
    <property type="protein sequence ID" value="WQQ26153.1"/>
    <property type="molecule type" value="Genomic_DNA"/>
</dbReference>
<keyword evidence="3" id="KW-1185">Reference proteome</keyword>
<reference evidence="3" key="1">
    <citation type="submission" date="2023-12" db="EMBL/GenBank/DDBJ databases">
        <title>Novel species in genus Nocardioides.</title>
        <authorList>
            <person name="Zhou H."/>
        </authorList>
    </citation>
    <scope>NUCLEOTIDE SEQUENCE [LARGE SCALE GENOMIC DNA]</scope>
    <source>
        <strain evidence="3">HM61</strain>
    </source>
</reference>
<accession>A0ABZ0ZRQ3</accession>
<evidence type="ECO:0000313" key="3">
    <source>
        <dbReference type="Proteomes" id="UP001327225"/>
    </source>
</evidence>
<name>A0ABZ0ZRQ3_9ACTN</name>
<dbReference type="InterPro" id="IPR018535">
    <property type="entry name" value="DUF1996"/>
</dbReference>
<dbReference type="Pfam" id="PF09362">
    <property type="entry name" value="DUF1996"/>
    <property type="match status" value="1"/>
</dbReference>
<feature type="domain" description="DUF1996" evidence="1">
    <location>
        <begin position="40"/>
        <end position="265"/>
    </location>
</feature>
<organism evidence="2 3">
    <name type="scientific">Nocardioides bizhenqiangii</name>
    <dbReference type="NCBI Taxonomy" id="3095076"/>
    <lineage>
        <taxon>Bacteria</taxon>
        <taxon>Bacillati</taxon>
        <taxon>Actinomycetota</taxon>
        <taxon>Actinomycetes</taxon>
        <taxon>Propionibacteriales</taxon>
        <taxon>Nocardioidaceae</taxon>
        <taxon>Nocardioides</taxon>
    </lineage>
</organism>
<dbReference type="PANTHER" id="PTHR43662">
    <property type="match status" value="1"/>
</dbReference>
<proteinExistence type="predicted"/>
<dbReference type="RefSeq" id="WP_322454723.1">
    <property type="nucleotide sequence ID" value="NZ_CP141059.1"/>
</dbReference>
<evidence type="ECO:0000259" key="1">
    <source>
        <dbReference type="Pfam" id="PF09362"/>
    </source>
</evidence>
<protein>
    <submittedName>
        <fullName evidence="2">DUF1996 domain-containing protein</fullName>
    </submittedName>
</protein>